<reference evidence="1 2" key="1">
    <citation type="submission" date="2015-09" db="EMBL/GenBank/DDBJ databases">
        <title>Trachymyrmex zeteki WGS genome.</title>
        <authorList>
            <person name="Nygaard S."/>
            <person name="Hu H."/>
            <person name="Boomsma J."/>
            <person name="Zhang G."/>
        </authorList>
    </citation>
    <scope>NUCLEOTIDE SEQUENCE [LARGE SCALE GENOMIC DNA]</scope>
    <source>
        <strain evidence="1">Tzet28-1</strain>
        <tissue evidence="1">Whole body</tissue>
    </source>
</reference>
<evidence type="ECO:0000313" key="1">
    <source>
        <dbReference type="EMBL" id="KYQ47409.1"/>
    </source>
</evidence>
<protein>
    <submittedName>
        <fullName evidence="1">Uncharacterized protein</fullName>
    </submittedName>
</protein>
<accession>A0A151WHS9</accession>
<gene>
    <name evidence="1" type="ORF">ALC60_13530</name>
</gene>
<proteinExistence type="predicted"/>
<organism evidence="1 2">
    <name type="scientific">Mycetomoellerius zeteki</name>
    <dbReference type="NCBI Taxonomy" id="64791"/>
    <lineage>
        <taxon>Eukaryota</taxon>
        <taxon>Metazoa</taxon>
        <taxon>Ecdysozoa</taxon>
        <taxon>Arthropoda</taxon>
        <taxon>Hexapoda</taxon>
        <taxon>Insecta</taxon>
        <taxon>Pterygota</taxon>
        <taxon>Neoptera</taxon>
        <taxon>Endopterygota</taxon>
        <taxon>Hymenoptera</taxon>
        <taxon>Apocrita</taxon>
        <taxon>Aculeata</taxon>
        <taxon>Formicoidea</taxon>
        <taxon>Formicidae</taxon>
        <taxon>Myrmicinae</taxon>
        <taxon>Mycetomoellerius</taxon>
    </lineage>
</organism>
<evidence type="ECO:0000313" key="2">
    <source>
        <dbReference type="Proteomes" id="UP000075809"/>
    </source>
</evidence>
<dbReference type="EMBL" id="KQ983106">
    <property type="protein sequence ID" value="KYQ47409.1"/>
    <property type="molecule type" value="Genomic_DNA"/>
</dbReference>
<feature type="non-terminal residue" evidence="1">
    <location>
        <position position="1"/>
    </location>
</feature>
<sequence>PSEKSMFSSCRANRLPTDHAEIADENNSKVILGDKLIAPLIERFYSLCFFFPAINRGFKTPIIRTKKWRGELVNLHYPNRSVIGIVLFSDNKFFFLADGRGQETHFREDVQRCRAHVLDKAERHRAGLGPVPRTGTVRGARAMAMAMARARARGRLARALAELLARARSTATGEPIDARLIICSGNRDLRKTALIDGKVSMDIDESSKRGEALVNERKLRANRSLSCLSFAICQLRVTQLDNLCSNHASHVLRNRTCRHSFQRGKLSKVLLINRTSLALCLTILCPAVEIVAEHSPIVLQILESRR</sequence>
<name>A0A151WHS9_9HYME</name>
<keyword evidence="2" id="KW-1185">Reference proteome</keyword>
<dbReference type="Proteomes" id="UP000075809">
    <property type="component" value="Unassembled WGS sequence"/>
</dbReference>
<dbReference type="AlphaFoldDB" id="A0A151WHS9"/>